<organism evidence="1 2">
    <name type="scientific">Staurois parvus</name>
    <dbReference type="NCBI Taxonomy" id="386267"/>
    <lineage>
        <taxon>Eukaryota</taxon>
        <taxon>Metazoa</taxon>
        <taxon>Chordata</taxon>
        <taxon>Craniata</taxon>
        <taxon>Vertebrata</taxon>
        <taxon>Euteleostomi</taxon>
        <taxon>Amphibia</taxon>
        <taxon>Batrachia</taxon>
        <taxon>Anura</taxon>
        <taxon>Neobatrachia</taxon>
        <taxon>Ranoidea</taxon>
        <taxon>Ranidae</taxon>
        <taxon>Staurois</taxon>
    </lineage>
</organism>
<name>A0ABN9BZC4_9NEOB</name>
<accession>A0ABN9BZC4</accession>
<evidence type="ECO:0000313" key="2">
    <source>
        <dbReference type="Proteomes" id="UP001162483"/>
    </source>
</evidence>
<evidence type="ECO:0000313" key="1">
    <source>
        <dbReference type="EMBL" id="CAI9553088.1"/>
    </source>
</evidence>
<proteinExistence type="predicted"/>
<comment type="caution">
    <text evidence="1">The sequence shown here is derived from an EMBL/GenBank/DDBJ whole genome shotgun (WGS) entry which is preliminary data.</text>
</comment>
<reference evidence="1" key="1">
    <citation type="submission" date="2023-05" db="EMBL/GenBank/DDBJ databases">
        <authorList>
            <person name="Stuckert A."/>
        </authorList>
    </citation>
    <scope>NUCLEOTIDE SEQUENCE</scope>
</reference>
<dbReference type="Proteomes" id="UP001162483">
    <property type="component" value="Unassembled WGS sequence"/>
</dbReference>
<gene>
    <name evidence="1" type="ORF">SPARVUS_LOCUS3983202</name>
</gene>
<keyword evidence="2" id="KW-1185">Reference proteome</keyword>
<dbReference type="EMBL" id="CATNWA010006941">
    <property type="protein sequence ID" value="CAI9553088.1"/>
    <property type="molecule type" value="Genomic_DNA"/>
</dbReference>
<sequence>MALRSRAIQNSVLTVESTHTQHTVKHHTVNPLIAPHVNPFLPSAFSRVSLLFISTDHCIGVTGDVSDTKSVLPSVIMPDAVPL</sequence>
<protein>
    <submittedName>
        <fullName evidence="1">Uncharacterized protein</fullName>
    </submittedName>
</protein>